<comment type="similarity">
    <text evidence="1">Belongs to the CdaR family.</text>
</comment>
<evidence type="ECO:0000313" key="6">
    <source>
        <dbReference type="Proteomes" id="UP000019277"/>
    </source>
</evidence>
<dbReference type="Proteomes" id="UP000019277">
    <property type="component" value="Unassembled WGS sequence"/>
</dbReference>
<name>W7IL72_9PSEU</name>
<organism evidence="5 6">
    <name type="scientific">Actinokineospora spheciospongiae</name>
    <dbReference type="NCBI Taxonomy" id="909613"/>
    <lineage>
        <taxon>Bacteria</taxon>
        <taxon>Bacillati</taxon>
        <taxon>Actinomycetota</taxon>
        <taxon>Actinomycetes</taxon>
        <taxon>Pseudonocardiales</taxon>
        <taxon>Pseudonocardiaceae</taxon>
        <taxon>Actinokineospora</taxon>
    </lineage>
</organism>
<dbReference type="InterPro" id="IPR041522">
    <property type="entry name" value="CdaR_GGDEF"/>
</dbReference>
<evidence type="ECO:0000313" key="5">
    <source>
        <dbReference type="EMBL" id="EWC61083.1"/>
    </source>
</evidence>
<protein>
    <submittedName>
        <fullName evidence="5">Putative transcriptional regulator</fullName>
    </submittedName>
</protein>
<proteinExistence type="inferred from homology"/>
<evidence type="ECO:0000259" key="4">
    <source>
        <dbReference type="Pfam" id="PF17853"/>
    </source>
</evidence>
<dbReference type="InterPro" id="IPR051448">
    <property type="entry name" value="CdaR-like_regulators"/>
</dbReference>
<dbReference type="STRING" id="909613.UO65_3654"/>
<dbReference type="InterPro" id="IPR025736">
    <property type="entry name" value="PucR_C-HTH_dom"/>
</dbReference>
<feature type="domain" description="RsbT co-antagonist protein RsbRD N-terminal" evidence="3">
    <location>
        <begin position="21"/>
        <end position="155"/>
    </location>
</feature>
<dbReference type="Pfam" id="PF13556">
    <property type="entry name" value="HTH_30"/>
    <property type="match status" value="1"/>
</dbReference>
<evidence type="ECO:0000259" key="3">
    <source>
        <dbReference type="Pfam" id="PF14361"/>
    </source>
</evidence>
<evidence type="ECO:0000256" key="1">
    <source>
        <dbReference type="ARBA" id="ARBA00006754"/>
    </source>
</evidence>
<dbReference type="InterPro" id="IPR042070">
    <property type="entry name" value="PucR_C-HTH_sf"/>
</dbReference>
<dbReference type="PANTHER" id="PTHR33744:SF7">
    <property type="entry name" value="PUCR FAMILY TRANSCRIPTIONAL REGULATOR"/>
    <property type="match status" value="1"/>
</dbReference>
<accession>W7IL72</accession>
<dbReference type="AlphaFoldDB" id="W7IL72"/>
<dbReference type="RefSeq" id="WP_035284011.1">
    <property type="nucleotide sequence ID" value="NZ_AYXG01000131.1"/>
</dbReference>
<dbReference type="Gene3D" id="1.10.10.2840">
    <property type="entry name" value="PucR C-terminal helix-turn-helix domain"/>
    <property type="match status" value="1"/>
</dbReference>
<comment type="caution">
    <text evidence="5">The sequence shown here is derived from an EMBL/GenBank/DDBJ whole genome shotgun (WGS) entry which is preliminary data.</text>
</comment>
<dbReference type="EMBL" id="AYXG01000131">
    <property type="protein sequence ID" value="EWC61083.1"/>
    <property type="molecule type" value="Genomic_DNA"/>
</dbReference>
<dbReference type="OrthoDB" id="4571023at2"/>
<gene>
    <name evidence="5" type="ORF">UO65_3654</name>
</gene>
<dbReference type="Pfam" id="PF17853">
    <property type="entry name" value="GGDEF_2"/>
    <property type="match status" value="1"/>
</dbReference>
<dbReference type="eggNOG" id="COG2508">
    <property type="taxonomic scope" value="Bacteria"/>
</dbReference>
<dbReference type="PANTHER" id="PTHR33744">
    <property type="entry name" value="CARBOHYDRATE DIACID REGULATOR"/>
    <property type="match status" value="1"/>
</dbReference>
<evidence type="ECO:0000259" key="2">
    <source>
        <dbReference type="Pfam" id="PF13556"/>
    </source>
</evidence>
<sequence>MTGHNSAAAESLAARLLADLPGLAATVTGHLAERLPVYRRLPAEELDGDVHRIVKQIIGGFARGLRTGRPPEPAQLAAIRASAAKRAEEGLPIDAVLSAYHLGAQACVDALLPETDPGEMAVVHRSLLDYLCVAVSEVAAGYLAERQALVGEDNTQNQTMLAALLSGADPEVSARRTGIRLPTAYFVVSAAIDPHPDELDPGVDAAVAGRRKTRRVRAELDRRCAHPALARVSADEGLLLVPCPDEPDPWAWLRALVEALGKAAGAPVLACATHCAPADVPAAARLAAELREVATAFHRPPGLHRLDDLLLEHQLTRPGPARRQLAALLTPLLDKPDLLPTLRLYLATNLNRRQTAGRLQVHPNTIDYRIRRIAELTSLNPTRHDDLFKLTAALAAHAAEGSP</sequence>
<feature type="domain" description="PucR C-terminal helix-turn-helix" evidence="2">
    <location>
        <begin position="338"/>
        <end position="396"/>
    </location>
</feature>
<feature type="domain" description="CdaR GGDEF-like" evidence="4">
    <location>
        <begin position="173"/>
        <end position="289"/>
    </location>
</feature>
<reference evidence="5 6" key="1">
    <citation type="journal article" date="2014" name="Genome Announc.">
        <title>Draft Genome Sequence of the Antitrypanosomally Active Sponge-Associated Bacterium Actinokineospora sp. Strain EG49.</title>
        <authorList>
            <person name="Harjes J."/>
            <person name="Ryu T."/>
            <person name="Abdelmohsen U.R."/>
            <person name="Moitinho-Silva L."/>
            <person name="Horn H."/>
            <person name="Ravasi T."/>
            <person name="Hentschel U."/>
        </authorList>
    </citation>
    <scope>NUCLEOTIDE SEQUENCE [LARGE SCALE GENOMIC DNA]</scope>
    <source>
        <strain evidence="5 6">EG49</strain>
    </source>
</reference>
<keyword evidence="6" id="KW-1185">Reference proteome</keyword>
<dbReference type="InterPro" id="IPR025751">
    <property type="entry name" value="RsbRD_N_dom"/>
</dbReference>
<dbReference type="Pfam" id="PF14361">
    <property type="entry name" value="RsbRD_N"/>
    <property type="match status" value="1"/>
</dbReference>